<dbReference type="EMBL" id="BLAY01000513">
    <property type="protein sequence ID" value="GET44668.1"/>
    <property type="molecule type" value="Genomic_DNA"/>
</dbReference>
<evidence type="ECO:0000313" key="2">
    <source>
        <dbReference type="Proteomes" id="UP001050975"/>
    </source>
</evidence>
<reference evidence="1" key="1">
    <citation type="submission" date="2019-10" db="EMBL/GenBank/DDBJ databases">
        <title>Draft genome sequece of Microseira wollei NIES-4236.</title>
        <authorList>
            <person name="Yamaguchi H."/>
            <person name="Suzuki S."/>
            <person name="Kawachi M."/>
        </authorList>
    </citation>
    <scope>NUCLEOTIDE SEQUENCE</scope>
    <source>
        <strain evidence="1">NIES-4236</strain>
    </source>
</reference>
<dbReference type="Proteomes" id="UP001050975">
    <property type="component" value="Unassembled WGS sequence"/>
</dbReference>
<protein>
    <submittedName>
        <fullName evidence="1">Uncharacterized protein</fullName>
    </submittedName>
</protein>
<evidence type="ECO:0000313" key="1">
    <source>
        <dbReference type="EMBL" id="GET44668.1"/>
    </source>
</evidence>
<proteinExistence type="predicted"/>
<accession>A0AAV3XS43</accession>
<dbReference type="RefSeq" id="WP_226594980.1">
    <property type="nucleotide sequence ID" value="NZ_BLAY01000513.1"/>
</dbReference>
<dbReference type="AlphaFoldDB" id="A0AAV3XS43"/>
<sequence>MGIYNPRLLNQGNFENFQTLEKLGEDGGRLTFNGAIVGGGLGELQLNSLTYDWSSVRGEFIKQDVLSFPLLATLVKISCNAPIRLRFYRSLRARQVDLTRPPYIAVKNNSGLLLDAILGGDSK</sequence>
<name>A0AAV3XS43_9CYAN</name>
<organism evidence="1 2">
    <name type="scientific">Microseira wollei NIES-4236</name>
    <dbReference type="NCBI Taxonomy" id="2530354"/>
    <lineage>
        <taxon>Bacteria</taxon>
        <taxon>Bacillati</taxon>
        <taxon>Cyanobacteriota</taxon>
        <taxon>Cyanophyceae</taxon>
        <taxon>Oscillatoriophycideae</taxon>
        <taxon>Aerosakkonematales</taxon>
        <taxon>Aerosakkonemataceae</taxon>
        <taxon>Microseira</taxon>
    </lineage>
</organism>
<keyword evidence="2" id="KW-1185">Reference proteome</keyword>
<gene>
    <name evidence="1" type="ORF">MiSe_95010</name>
</gene>
<comment type="caution">
    <text evidence="1">The sequence shown here is derived from an EMBL/GenBank/DDBJ whole genome shotgun (WGS) entry which is preliminary data.</text>
</comment>